<proteinExistence type="predicted"/>
<evidence type="ECO:0000313" key="2">
    <source>
        <dbReference type="EMBL" id="SYV97374.1"/>
    </source>
</evidence>
<dbReference type="GO" id="GO:0003824">
    <property type="term" value="F:catalytic activity"/>
    <property type="evidence" value="ECO:0007669"/>
    <property type="project" value="InterPro"/>
</dbReference>
<organism evidence="2 3">
    <name type="scientific">Mycoplasmopsis edwardii</name>
    <dbReference type="NCBI Taxonomy" id="53558"/>
    <lineage>
        <taxon>Bacteria</taxon>
        <taxon>Bacillati</taxon>
        <taxon>Mycoplasmatota</taxon>
        <taxon>Mycoplasmoidales</taxon>
        <taxon>Metamycoplasmataceae</taxon>
        <taxon>Mycoplasmopsis</taxon>
    </lineage>
</organism>
<gene>
    <name evidence="2" type="primary">dnaE_1</name>
    <name evidence="2" type="ORF">NCTC10132_00739</name>
</gene>
<evidence type="ECO:0000313" key="3">
    <source>
        <dbReference type="Proteomes" id="UP000257559"/>
    </source>
</evidence>
<sequence>MKEIIYLHTNTEYSFLQSTIRLERLFKLAKEQNLKYLTLTDVENFHALQFFW</sequence>
<dbReference type="KEGG" id="medw:NCTC10132_00739"/>
<dbReference type="Pfam" id="PF02811">
    <property type="entry name" value="PHP"/>
    <property type="match status" value="1"/>
</dbReference>
<feature type="domain" description="PHP" evidence="1">
    <location>
        <begin position="7"/>
        <end position="49"/>
    </location>
</feature>
<dbReference type="InterPro" id="IPR004013">
    <property type="entry name" value="PHP_dom"/>
</dbReference>
<dbReference type="Gene3D" id="3.20.20.140">
    <property type="entry name" value="Metal-dependent hydrolases"/>
    <property type="match status" value="1"/>
</dbReference>
<accession>A0A3B0PVP7</accession>
<protein>
    <submittedName>
        <fullName evidence="2">DNA polymerase III alpha subunit</fullName>
    </submittedName>
</protein>
<feature type="non-terminal residue" evidence="2">
    <location>
        <position position="52"/>
    </location>
</feature>
<reference evidence="3" key="1">
    <citation type="submission" date="2018-06" db="EMBL/GenBank/DDBJ databases">
        <authorList>
            <consortium name="Pathogen Informatics"/>
        </authorList>
    </citation>
    <scope>NUCLEOTIDE SEQUENCE [LARGE SCALE GENOMIC DNA]</scope>
    <source>
        <strain evidence="3">NCTC10132</strain>
    </source>
</reference>
<dbReference type="AlphaFoldDB" id="A0A3B0PVP7"/>
<evidence type="ECO:0000259" key="1">
    <source>
        <dbReference type="Pfam" id="PF02811"/>
    </source>
</evidence>
<dbReference type="Proteomes" id="UP000257559">
    <property type="component" value="Chromosome"/>
</dbReference>
<name>A0A3B0PVP7_9BACT</name>
<dbReference type="EMBL" id="LS991951">
    <property type="protein sequence ID" value="SYV97374.1"/>
    <property type="molecule type" value="Genomic_DNA"/>
</dbReference>
<keyword evidence="3" id="KW-1185">Reference proteome</keyword>